<evidence type="ECO:0000256" key="4">
    <source>
        <dbReference type="ARBA" id="ARBA00020824"/>
    </source>
</evidence>
<evidence type="ECO:0000313" key="15">
    <source>
        <dbReference type="Proteomes" id="UP000190274"/>
    </source>
</evidence>
<dbReference type="Proteomes" id="UP000190274">
    <property type="component" value="Chromosome H"/>
</dbReference>
<evidence type="ECO:0000256" key="8">
    <source>
        <dbReference type="ARBA" id="ARBA00022989"/>
    </source>
</evidence>
<dbReference type="InterPro" id="IPR011047">
    <property type="entry name" value="Quinoprotein_ADH-like_sf"/>
</dbReference>
<dbReference type="GO" id="GO:0034975">
    <property type="term" value="P:protein folding in endoplasmic reticulum"/>
    <property type="evidence" value="ECO:0007669"/>
    <property type="project" value="TreeGrafter"/>
</dbReference>
<evidence type="ECO:0000256" key="11">
    <source>
        <dbReference type="SAM" id="Phobius"/>
    </source>
</evidence>
<evidence type="ECO:0000256" key="3">
    <source>
        <dbReference type="ARBA" id="ARBA00011276"/>
    </source>
</evidence>
<organism evidence="14 15">
    <name type="scientific">Lachancea dasiensis</name>
    <dbReference type="NCBI Taxonomy" id="1072105"/>
    <lineage>
        <taxon>Eukaryota</taxon>
        <taxon>Fungi</taxon>
        <taxon>Dikarya</taxon>
        <taxon>Ascomycota</taxon>
        <taxon>Saccharomycotina</taxon>
        <taxon>Saccharomycetes</taxon>
        <taxon>Saccharomycetales</taxon>
        <taxon>Saccharomycetaceae</taxon>
        <taxon>Lachancea</taxon>
    </lineage>
</organism>
<keyword evidence="15" id="KW-1185">Reference proteome</keyword>
<dbReference type="GO" id="GO:0032977">
    <property type="term" value="F:membrane insertase activity"/>
    <property type="evidence" value="ECO:0007669"/>
    <property type="project" value="EnsemblFungi"/>
</dbReference>
<gene>
    <name evidence="14" type="ORF">LADA_0H00914G</name>
</gene>
<proteinExistence type="inferred from homology"/>
<dbReference type="GO" id="GO:0006644">
    <property type="term" value="P:phospholipid metabolic process"/>
    <property type="evidence" value="ECO:0007669"/>
    <property type="project" value="EnsemblFungi"/>
</dbReference>
<accession>A0A1G4JZ09</accession>
<evidence type="ECO:0000256" key="5">
    <source>
        <dbReference type="ARBA" id="ARBA00022692"/>
    </source>
</evidence>
<comment type="subcellular location">
    <subcellularLocation>
        <location evidence="1">Endoplasmic reticulum membrane</location>
        <topology evidence="1">Single-pass type I membrane protein</topology>
    </subcellularLocation>
</comment>
<comment type="subunit">
    <text evidence="3">Component of the ER membrane protein complex (EMC).</text>
</comment>
<keyword evidence="6 12" id="KW-0732">Signal</keyword>
<evidence type="ECO:0000256" key="6">
    <source>
        <dbReference type="ARBA" id="ARBA00022729"/>
    </source>
</evidence>
<evidence type="ECO:0000256" key="1">
    <source>
        <dbReference type="ARBA" id="ARBA00004115"/>
    </source>
</evidence>
<dbReference type="AlphaFoldDB" id="A0A1G4JZ09"/>
<dbReference type="InterPro" id="IPR026895">
    <property type="entry name" value="EMC1"/>
</dbReference>
<dbReference type="STRING" id="1266660.A0A1G4JZ09"/>
<dbReference type="Pfam" id="PF07774">
    <property type="entry name" value="EMC1_C"/>
    <property type="match status" value="1"/>
</dbReference>
<feature type="transmembrane region" description="Helical" evidence="11">
    <location>
        <begin position="702"/>
        <end position="722"/>
    </location>
</feature>
<dbReference type="GO" id="GO:0045050">
    <property type="term" value="P:protein insertion into ER membrane by stop-transfer membrane-anchor sequence"/>
    <property type="evidence" value="ECO:0007669"/>
    <property type="project" value="EnsemblFungi"/>
</dbReference>
<name>A0A1G4JZ09_9SACH</name>
<evidence type="ECO:0000256" key="9">
    <source>
        <dbReference type="ARBA" id="ARBA00023136"/>
    </source>
</evidence>
<dbReference type="PANTHER" id="PTHR21573">
    <property type="entry name" value="ER MEMBRANE PROTEIN COMPLEX SUBUNIT 1"/>
    <property type="match status" value="1"/>
</dbReference>
<feature type="domain" description="ER membrane protein complex subunit 1 C-terminal" evidence="13">
    <location>
        <begin position="516"/>
        <end position="731"/>
    </location>
</feature>
<evidence type="ECO:0000256" key="10">
    <source>
        <dbReference type="ARBA" id="ARBA00023180"/>
    </source>
</evidence>
<feature type="chain" id="PRO_5009236260" description="ER membrane protein complex subunit 1" evidence="12">
    <location>
        <begin position="25"/>
        <end position="735"/>
    </location>
</feature>
<dbReference type="GO" id="GO:0072546">
    <property type="term" value="C:EMC complex"/>
    <property type="evidence" value="ECO:0007669"/>
    <property type="project" value="EnsemblFungi"/>
</dbReference>
<dbReference type="EMBL" id="LT598461">
    <property type="protein sequence ID" value="SCU96432.1"/>
    <property type="molecule type" value="Genomic_DNA"/>
</dbReference>
<dbReference type="PANTHER" id="PTHR21573:SF0">
    <property type="entry name" value="ER MEMBRANE PROTEIN COMPLEX SUBUNIT 1"/>
    <property type="match status" value="1"/>
</dbReference>
<keyword evidence="10" id="KW-0325">Glycoprotein</keyword>
<evidence type="ECO:0000259" key="13">
    <source>
        <dbReference type="Pfam" id="PF07774"/>
    </source>
</evidence>
<dbReference type="OrthoDB" id="28092at2759"/>
<comment type="similarity">
    <text evidence="2">Belongs to the EMC1 family.</text>
</comment>
<reference evidence="14 15" key="1">
    <citation type="submission" date="2016-03" db="EMBL/GenBank/DDBJ databases">
        <authorList>
            <person name="Devillers H."/>
        </authorList>
    </citation>
    <scope>NUCLEOTIDE SEQUENCE [LARGE SCALE GENOMIC DNA]</scope>
    <source>
        <strain evidence="14">CBS 10888</strain>
    </source>
</reference>
<dbReference type="SUPFAM" id="SSF50998">
    <property type="entry name" value="Quinoprotein alcohol dehydrogenase-like"/>
    <property type="match status" value="1"/>
</dbReference>
<sequence length="735" mass="83283">MSKIWSFLLYTALLTVINLPHVWAIFDDQVNNIDWQKSNIGRYKCVFPASNDSSNDHFLILSMIGDDSLLSWVDKTSGELVDRLPLNFHATDAMLTEDNIVVLQTADNAYKAFDSVDGFEVHKTNFVFEPNCIPDMSLIQVRDGKMKILDEAKQFVISIQELPQAFNRVEYFNSSEDGNYELMISTNDGLYNFSKFENHILAETWVRDESLTNIIASTFISAKDPTISKIYAEVSQEDSMTILEAYKFRVNQTLLRLKEYLMAHKFSVGNIVKNLFEEDDEATILQKDVNFGLLKFLIVATDRGTIANLDIRTGKKIWSIETGLTDIITIQAVMMDTEIEVYCKSGTSLILEVSAIQREPFLLQRTQGPSLLKAEPLENGYIYLETDDPGILMSRTDIPADKEFYFLNHNKTYLGASVFKNNSIEKTWGLQMGDEQILSFAFREQDLSVSLGNILGDRSVLYKYLYPHLAAYVTGKDVGGAFTLRIVDTVTGELVYSVAHDDGIDLRVPINLVFGENWVIYTYFSTKPVPEQKIGVIELYESLAPNERYSTSAVEVDAFSNELKPKVLQNAYLYPEVIKNMALTKTKFGITIRSVVLELENGQITYLPKFILSARRVAESQMSASDKKEFMMSPYVSAIPISDYTILTHHRRILSGPNSLLTSVATNLESTSLVCSLGHDLYCSRVYPSSQFDQLKPSFQKFQLLSTIAGLLLICFFIRPIVDTKKLKTQWLVKH</sequence>
<evidence type="ECO:0000256" key="7">
    <source>
        <dbReference type="ARBA" id="ARBA00022824"/>
    </source>
</evidence>
<keyword evidence="9 11" id="KW-0472">Membrane</keyword>
<feature type="signal peptide" evidence="12">
    <location>
        <begin position="1"/>
        <end position="24"/>
    </location>
</feature>
<evidence type="ECO:0000256" key="2">
    <source>
        <dbReference type="ARBA" id="ARBA00007904"/>
    </source>
</evidence>
<protein>
    <recommendedName>
        <fullName evidence="4">ER membrane protein complex subunit 1</fullName>
    </recommendedName>
</protein>
<keyword evidence="5 11" id="KW-0812">Transmembrane</keyword>
<evidence type="ECO:0000313" key="14">
    <source>
        <dbReference type="EMBL" id="SCU96432.1"/>
    </source>
</evidence>
<keyword evidence="7" id="KW-0256">Endoplasmic reticulum</keyword>
<keyword evidence="8 11" id="KW-1133">Transmembrane helix</keyword>
<dbReference type="GO" id="GO:0015914">
    <property type="term" value="P:phospholipid transport"/>
    <property type="evidence" value="ECO:0007669"/>
    <property type="project" value="EnsemblFungi"/>
</dbReference>
<evidence type="ECO:0000256" key="12">
    <source>
        <dbReference type="SAM" id="SignalP"/>
    </source>
</evidence>
<dbReference type="InterPro" id="IPR011678">
    <property type="entry name" value="EMC1_C"/>
</dbReference>